<evidence type="ECO:0000313" key="3">
    <source>
        <dbReference type="Proteomes" id="UP000299102"/>
    </source>
</evidence>
<feature type="region of interest" description="Disordered" evidence="1">
    <location>
        <begin position="67"/>
        <end position="95"/>
    </location>
</feature>
<keyword evidence="3" id="KW-1185">Reference proteome</keyword>
<proteinExistence type="predicted"/>
<dbReference type="Proteomes" id="UP000299102">
    <property type="component" value="Unassembled WGS sequence"/>
</dbReference>
<accession>A0A4C1YFH3</accession>
<organism evidence="2 3">
    <name type="scientific">Eumeta variegata</name>
    <name type="common">Bagworm moth</name>
    <name type="synonym">Eumeta japonica</name>
    <dbReference type="NCBI Taxonomy" id="151549"/>
    <lineage>
        <taxon>Eukaryota</taxon>
        <taxon>Metazoa</taxon>
        <taxon>Ecdysozoa</taxon>
        <taxon>Arthropoda</taxon>
        <taxon>Hexapoda</taxon>
        <taxon>Insecta</taxon>
        <taxon>Pterygota</taxon>
        <taxon>Neoptera</taxon>
        <taxon>Endopterygota</taxon>
        <taxon>Lepidoptera</taxon>
        <taxon>Glossata</taxon>
        <taxon>Ditrysia</taxon>
        <taxon>Tineoidea</taxon>
        <taxon>Psychidae</taxon>
        <taxon>Oiketicinae</taxon>
        <taxon>Eumeta</taxon>
    </lineage>
</organism>
<comment type="caution">
    <text evidence="2">The sequence shown here is derived from an EMBL/GenBank/DDBJ whole genome shotgun (WGS) entry which is preliminary data.</text>
</comment>
<dbReference type="AlphaFoldDB" id="A0A4C1YFH3"/>
<name>A0A4C1YFH3_EUMVA</name>
<protein>
    <submittedName>
        <fullName evidence="2">Uncharacterized protein</fullName>
    </submittedName>
</protein>
<gene>
    <name evidence="2" type="ORF">EVAR_36081_1</name>
</gene>
<dbReference type="EMBL" id="BGZK01001228">
    <property type="protein sequence ID" value="GBP74896.1"/>
    <property type="molecule type" value="Genomic_DNA"/>
</dbReference>
<evidence type="ECO:0000313" key="2">
    <source>
        <dbReference type="EMBL" id="GBP74896.1"/>
    </source>
</evidence>
<evidence type="ECO:0000256" key="1">
    <source>
        <dbReference type="SAM" id="MobiDB-lite"/>
    </source>
</evidence>
<reference evidence="2 3" key="1">
    <citation type="journal article" date="2019" name="Commun. Biol.">
        <title>The bagworm genome reveals a unique fibroin gene that provides high tensile strength.</title>
        <authorList>
            <person name="Kono N."/>
            <person name="Nakamura H."/>
            <person name="Ohtoshi R."/>
            <person name="Tomita M."/>
            <person name="Numata K."/>
            <person name="Arakawa K."/>
        </authorList>
    </citation>
    <scope>NUCLEOTIDE SEQUENCE [LARGE SCALE GENOMIC DNA]</scope>
</reference>
<sequence length="132" mass="15123">MQAKPWVQAERDLLTVAVTKCTKAVMNRGRPLKEFSETWTYLCKTWIKNKADNERCGLIFTANRIPAQKSIRRQKPHRTSPQDPHKQNGDSKAVVNNSVMITAQVSRDSFRAPPPSETRKWPFKLLPAAESY</sequence>